<proteinExistence type="predicted"/>
<feature type="transmembrane region" description="Helical" evidence="6">
    <location>
        <begin position="75"/>
        <end position="97"/>
    </location>
</feature>
<dbReference type="AlphaFoldDB" id="A0A813H9V7"/>
<dbReference type="EMBL" id="CAJNNV010031001">
    <property type="protein sequence ID" value="CAE8634393.1"/>
    <property type="molecule type" value="Genomic_DNA"/>
</dbReference>
<feature type="transmembrane region" description="Helical" evidence="6">
    <location>
        <begin position="246"/>
        <end position="263"/>
    </location>
</feature>
<evidence type="ECO:0000256" key="1">
    <source>
        <dbReference type="ARBA" id="ARBA00004141"/>
    </source>
</evidence>
<dbReference type="SUPFAM" id="SSF103481">
    <property type="entry name" value="Multidrug resistance efflux transporter EmrE"/>
    <property type="match status" value="1"/>
</dbReference>
<evidence type="ECO:0000313" key="7">
    <source>
        <dbReference type="EMBL" id="CAE8634393.1"/>
    </source>
</evidence>
<evidence type="ECO:0000256" key="6">
    <source>
        <dbReference type="SAM" id="Phobius"/>
    </source>
</evidence>
<feature type="region of interest" description="Disordered" evidence="5">
    <location>
        <begin position="310"/>
        <end position="332"/>
    </location>
</feature>
<comment type="caution">
    <text evidence="7">The sequence shown here is derived from an EMBL/GenBank/DDBJ whole genome shotgun (WGS) entry which is preliminary data.</text>
</comment>
<accession>A0A813H9V7</accession>
<feature type="transmembrane region" description="Helical" evidence="6">
    <location>
        <begin position="211"/>
        <end position="234"/>
    </location>
</feature>
<evidence type="ECO:0000256" key="3">
    <source>
        <dbReference type="ARBA" id="ARBA00022989"/>
    </source>
</evidence>
<name>A0A813H9V7_POLGL</name>
<reference evidence="7" key="1">
    <citation type="submission" date="2021-02" db="EMBL/GenBank/DDBJ databases">
        <authorList>
            <person name="Dougan E. K."/>
            <person name="Rhodes N."/>
            <person name="Thang M."/>
            <person name="Chan C."/>
        </authorList>
    </citation>
    <scope>NUCLEOTIDE SEQUENCE</scope>
</reference>
<feature type="transmembrane region" description="Helical" evidence="6">
    <location>
        <begin position="170"/>
        <end position="191"/>
    </location>
</feature>
<dbReference type="InterPro" id="IPR008521">
    <property type="entry name" value="Mg_trans_NIPA"/>
</dbReference>
<evidence type="ECO:0008006" key="9">
    <source>
        <dbReference type="Google" id="ProtNLM"/>
    </source>
</evidence>
<keyword evidence="4 6" id="KW-0472">Membrane</keyword>
<dbReference type="InterPro" id="IPR037185">
    <property type="entry name" value="EmrE-like"/>
</dbReference>
<evidence type="ECO:0000256" key="5">
    <source>
        <dbReference type="SAM" id="MobiDB-lite"/>
    </source>
</evidence>
<comment type="subcellular location">
    <subcellularLocation>
        <location evidence="1">Membrane</location>
        <topology evidence="1">Multi-pass membrane protein</topology>
    </subcellularLocation>
</comment>
<evidence type="ECO:0000313" key="8">
    <source>
        <dbReference type="Proteomes" id="UP000654075"/>
    </source>
</evidence>
<keyword evidence="2 6" id="KW-0812">Transmembrane</keyword>
<dbReference type="PANTHER" id="PTHR12570">
    <property type="match status" value="1"/>
</dbReference>
<feature type="non-terminal residue" evidence="7">
    <location>
        <position position="1"/>
    </location>
</feature>
<gene>
    <name evidence="7" type="ORF">PGLA1383_LOCUS50042</name>
</gene>
<evidence type="ECO:0000256" key="4">
    <source>
        <dbReference type="ARBA" id="ARBA00023136"/>
    </source>
</evidence>
<feature type="transmembrane region" description="Helical" evidence="6">
    <location>
        <begin position="12"/>
        <end position="31"/>
    </location>
</feature>
<dbReference type="GO" id="GO:0015095">
    <property type="term" value="F:magnesium ion transmembrane transporter activity"/>
    <property type="evidence" value="ECO:0007669"/>
    <property type="project" value="InterPro"/>
</dbReference>
<keyword evidence="8" id="KW-1185">Reference proteome</keyword>
<feature type="transmembrane region" description="Helical" evidence="6">
    <location>
        <begin position="275"/>
        <end position="294"/>
    </location>
</feature>
<keyword evidence="3 6" id="KW-1133">Transmembrane helix</keyword>
<protein>
    <recommendedName>
        <fullName evidence="9">Magnesium transporter</fullName>
    </recommendedName>
</protein>
<dbReference type="GO" id="GO:0016020">
    <property type="term" value="C:membrane"/>
    <property type="evidence" value="ECO:0007669"/>
    <property type="project" value="UniProtKB-SubCell"/>
</dbReference>
<organism evidence="7 8">
    <name type="scientific">Polarella glacialis</name>
    <name type="common">Dinoflagellate</name>
    <dbReference type="NCBI Taxonomy" id="89957"/>
    <lineage>
        <taxon>Eukaryota</taxon>
        <taxon>Sar</taxon>
        <taxon>Alveolata</taxon>
        <taxon>Dinophyceae</taxon>
        <taxon>Suessiales</taxon>
        <taxon>Suessiaceae</taxon>
        <taxon>Polarella</taxon>
    </lineage>
</organism>
<feature type="transmembrane region" description="Helical" evidence="6">
    <location>
        <begin position="144"/>
        <end position="163"/>
    </location>
</feature>
<feature type="non-terminal residue" evidence="7">
    <location>
        <position position="332"/>
    </location>
</feature>
<feature type="transmembrane region" description="Helical" evidence="6">
    <location>
        <begin position="52"/>
        <end position="69"/>
    </location>
</feature>
<feature type="transmembrane region" description="Helical" evidence="6">
    <location>
        <begin position="104"/>
        <end position="124"/>
    </location>
</feature>
<dbReference type="Proteomes" id="UP000654075">
    <property type="component" value="Unassembled WGS sequence"/>
</dbReference>
<dbReference type="Pfam" id="PF05653">
    <property type="entry name" value="Mg_trans_NIPA"/>
    <property type="match status" value="1"/>
</dbReference>
<dbReference type="OrthoDB" id="5345392at2759"/>
<evidence type="ECO:0000256" key="2">
    <source>
        <dbReference type="ARBA" id="ARBA00022692"/>
    </source>
</evidence>
<sequence length="332" mass="35204">AEGASTHAMILAGWQGGVLASVLGSFSGTLGGQLRICSLAHTEPKRARNLQLVGWAFWLFGQALGQVAILLAPATVAACVTFSASLLSNALLAPLVLNERLTRLHGLGIMLLAVGGAVVTLASCHGNQEYSWHQLKSFISRSEFLSVAACLFGCALVLSAHAIRRNCLDLYSFACLFALCGSCDLLVTKFALQSLRLMVLGRDGQPLHPSWAVPASVALMLLLHLATFCCQVVAAHYRKALQSLPIFLGSGAMMQVLLCGIFFDEFGEFTHLQTLVFLSGLGLILAGLVATSMAPHVEAEKSALPQFPQHTGRQESLDTPADELLPGDLPVG</sequence>